<keyword evidence="3" id="KW-0539">Nucleus</keyword>
<dbReference type="InParanoid" id="A0A7J8J7I3"/>
<dbReference type="FunFam" id="3.30.1120.90:FF:000001">
    <property type="entry name" value="Nucleosome assembly protein 1-like 1"/>
    <property type="match status" value="1"/>
</dbReference>
<organism evidence="6 7">
    <name type="scientific">Molossus molossus</name>
    <name type="common">Pallas' mastiff bat</name>
    <name type="synonym">Vespertilio molossus</name>
    <dbReference type="NCBI Taxonomy" id="27622"/>
    <lineage>
        <taxon>Eukaryota</taxon>
        <taxon>Metazoa</taxon>
        <taxon>Chordata</taxon>
        <taxon>Craniata</taxon>
        <taxon>Vertebrata</taxon>
        <taxon>Euteleostomi</taxon>
        <taxon>Mammalia</taxon>
        <taxon>Eutheria</taxon>
        <taxon>Laurasiatheria</taxon>
        <taxon>Chiroptera</taxon>
        <taxon>Yangochiroptera</taxon>
        <taxon>Molossidae</taxon>
        <taxon>Molossus</taxon>
    </lineage>
</organism>
<dbReference type="EMBL" id="JACASF010000002">
    <property type="protein sequence ID" value="KAF6492638.1"/>
    <property type="molecule type" value="Genomic_DNA"/>
</dbReference>
<dbReference type="Gene3D" id="3.30.1120.90">
    <property type="entry name" value="Nucleosome assembly protein"/>
    <property type="match status" value="1"/>
</dbReference>
<feature type="region of interest" description="Disordered" evidence="5">
    <location>
        <begin position="1"/>
        <end position="91"/>
    </location>
</feature>
<dbReference type="GO" id="GO:0006334">
    <property type="term" value="P:nucleosome assembly"/>
    <property type="evidence" value="ECO:0007669"/>
    <property type="project" value="InterPro"/>
</dbReference>
<evidence type="ECO:0000256" key="2">
    <source>
        <dbReference type="ARBA" id="ARBA00009947"/>
    </source>
</evidence>
<keyword evidence="7" id="KW-1185">Reference proteome</keyword>
<dbReference type="OrthoDB" id="27325at2759"/>
<dbReference type="InterPro" id="IPR002164">
    <property type="entry name" value="NAP_family"/>
</dbReference>
<feature type="compositionally biased region" description="Acidic residues" evidence="5">
    <location>
        <begin position="208"/>
        <end position="227"/>
    </location>
</feature>
<dbReference type="Proteomes" id="UP000550707">
    <property type="component" value="Unassembled WGS sequence"/>
</dbReference>
<evidence type="ECO:0000313" key="6">
    <source>
        <dbReference type="EMBL" id="KAF6492638.1"/>
    </source>
</evidence>
<dbReference type="Gene3D" id="1.20.5.1500">
    <property type="match status" value="1"/>
</dbReference>
<comment type="caution">
    <text evidence="6">The sequence shown here is derived from an EMBL/GenBank/DDBJ whole genome shotgun (WGS) entry which is preliminary data.</text>
</comment>
<proteinExistence type="inferred from homology"/>
<dbReference type="GO" id="GO:0005634">
    <property type="term" value="C:nucleus"/>
    <property type="evidence" value="ECO:0007669"/>
    <property type="project" value="UniProtKB-SubCell"/>
</dbReference>
<dbReference type="PANTHER" id="PTHR11875">
    <property type="entry name" value="TESTIS-SPECIFIC Y-ENCODED PROTEIN"/>
    <property type="match status" value="1"/>
</dbReference>
<sequence length="459" mass="52431">MAESADGKELLASVQEEAGNKVMVEGPGKQPERGENAAAGPGDDGEHGEEAASLPGDEGGKCEDAAGPGEGGEKGEDAHEDSDPDRPKGRIGYLLDTDFVESLPMKVKYRVLALKKLQARAANLESKFLREFHEIERKFAEMYQPLLEKRRQIINAIYEPTKEECEYKSDYDDYDEEEMYDEEEGLVQQYVDDDNYYEEDYYDYALEEEEENDDGDDDDDDDDDIEATGESNKEDPKGIPDFWLTVLKNVDTLTPLIKKYDEPILKLLTDIKVKLSDPGEPLSFTLEFHFKPNEYFKNELLTKTYVLKSRLAYYDPHPYRGTAIEYCTGCEIDWNEGKNVTLKTIKKKQKHRIWGTIRTVTEDFPKDSFFNFFTPYGISSNGRDGNDDFLLGHNLRTYIIPRSVLFFSGDAIESQQEGVVKEVNDAIYDKIIYDNWMAAIEEVKACCKNLEAMVEDIDR</sequence>
<protein>
    <submittedName>
        <fullName evidence="6">Nucleosome assembly protein 1 like 2</fullName>
    </submittedName>
</protein>
<feature type="region of interest" description="Disordered" evidence="5">
    <location>
        <begin position="208"/>
        <end position="236"/>
    </location>
</feature>
<evidence type="ECO:0000256" key="4">
    <source>
        <dbReference type="RuleBase" id="RU003876"/>
    </source>
</evidence>
<evidence type="ECO:0000313" key="7">
    <source>
        <dbReference type="Proteomes" id="UP000550707"/>
    </source>
</evidence>
<name>A0A7J8J7I3_MOLMO</name>
<dbReference type="FunFam" id="1.20.5.1500:FF:000001">
    <property type="entry name" value="Nucleosome assembly protein 1-like 1"/>
    <property type="match status" value="1"/>
</dbReference>
<gene>
    <name evidence="6" type="ORF">HJG59_012812</name>
</gene>
<dbReference type="Pfam" id="PF00956">
    <property type="entry name" value="NAP"/>
    <property type="match status" value="1"/>
</dbReference>
<dbReference type="InterPro" id="IPR037231">
    <property type="entry name" value="NAP-like_sf"/>
</dbReference>
<reference evidence="6 7" key="1">
    <citation type="journal article" date="2020" name="Nature">
        <title>Six reference-quality genomes reveal evolution of bat adaptations.</title>
        <authorList>
            <person name="Jebb D."/>
            <person name="Huang Z."/>
            <person name="Pippel M."/>
            <person name="Hughes G.M."/>
            <person name="Lavrichenko K."/>
            <person name="Devanna P."/>
            <person name="Winkler S."/>
            <person name="Jermiin L.S."/>
            <person name="Skirmuntt E.C."/>
            <person name="Katzourakis A."/>
            <person name="Burkitt-Gray L."/>
            <person name="Ray D.A."/>
            <person name="Sullivan K.A.M."/>
            <person name="Roscito J.G."/>
            <person name="Kirilenko B.M."/>
            <person name="Davalos L.M."/>
            <person name="Corthals A.P."/>
            <person name="Power M.L."/>
            <person name="Jones G."/>
            <person name="Ransome R.D."/>
            <person name="Dechmann D.K.N."/>
            <person name="Locatelli A.G."/>
            <person name="Puechmaille S.J."/>
            <person name="Fedrigo O."/>
            <person name="Jarvis E.D."/>
            <person name="Hiller M."/>
            <person name="Vernes S.C."/>
            <person name="Myers E.W."/>
            <person name="Teeling E.C."/>
        </authorList>
    </citation>
    <scope>NUCLEOTIDE SEQUENCE [LARGE SCALE GENOMIC DNA]</scope>
    <source>
        <strain evidence="6">MMolMol1</strain>
        <tissue evidence="6">Muscle</tissue>
    </source>
</reference>
<comment type="subcellular location">
    <subcellularLocation>
        <location evidence="1">Nucleus</location>
    </subcellularLocation>
</comment>
<comment type="similarity">
    <text evidence="2 4">Belongs to the nucleosome assembly protein (NAP) family.</text>
</comment>
<dbReference type="SUPFAM" id="SSF143113">
    <property type="entry name" value="NAP-like"/>
    <property type="match status" value="1"/>
</dbReference>
<evidence type="ECO:0000256" key="5">
    <source>
        <dbReference type="SAM" id="MobiDB-lite"/>
    </source>
</evidence>
<accession>A0A7J8J7I3</accession>
<dbReference type="AlphaFoldDB" id="A0A7J8J7I3"/>
<evidence type="ECO:0000256" key="1">
    <source>
        <dbReference type="ARBA" id="ARBA00004123"/>
    </source>
</evidence>
<evidence type="ECO:0000256" key="3">
    <source>
        <dbReference type="ARBA" id="ARBA00023242"/>
    </source>
</evidence>